<dbReference type="InterPro" id="IPR017930">
    <property type="entry name" value="Myb_dom"/>
</dbReference>
<keyword evidence="10" id="KW-1185">Reference proteome</keyword>
<feature type="domain" description="HTH myb-type" evidence="8">
    <location>
        <begin position="125"/>
        <end position="174"/>
    </location>
</feature>
<dbReference type="FunFam" id="1.10.10.60:FF:000010">
    <property type="entry name" value="Transcriptional activator Myb isoform A"/>
    <property type="match status" value="1"/>
</dbReference>
<comment type="caution">
    <text evidence="9">The sequence shown here is derived from an EMBL/GenBank/DDBJ whole genome shotgun (WGS) entry which is preliminary data.</text>
</comment>
<dbReference type="Proteomes" id="UP000179807">
    <property type="component" value="Unassembled WGS sequence"/>
</dbReference>
<dbReference type="GeneID" id="94839721"/>
<feature type="region of interest" description="Disordered" evidence="6">
    <location>
        <begin position="57"/>
        <end position="78"/>
    </location>
</feature>
<dbReference type="SMART" id="SM00717">
    <property type="entry name" value="SANT"/>
    <property type="match status" value="2"/>
</dbReference>
<keyword evidence="2" id="KW-0805">Transcription regulation</keyword>
<feature type="domain" description="Myb-like" evidence="7">
    <location>
        <begin position="68"/>
        <end position="119"/>
    </location>
</feature>
<dbReference type="PANTHER" id="PTHR46621">
    <property type="entry name" value="SNRNA-ACTIVATING PROTEIN COMPLEX SUBUNIT 4"/>
    <property type="match status" value="1"/>
</dbReference>
<feature type="compositionally biased region" description="Low complexity" evidence="6">
    <location>
        <begin position="57"/>
        <end position="66"/>
    </location>
</feature>
<dbReference type="GO" id="GO:0019185">
    <property type="term" value="C:snRNA-activating protein complex"/>
    <property type="evidence" value="ECO:0007669"/>
    <property type="project" value="TreeGrafter"/>
</dbReference>
<dbReference type="AlphaFoldDB" id="A0A1J4K7D8"/>
<dbReference type="Gene3D" id="1.10.10.60">
    <property type="entry name" value="Homeodomain-like"/>
    <property type="match status" value="2"/>
</dbReference>
<evidence type="ECO:0000256" key="1">
    <source>
        <dbReference type="ARBA" id="ARBA00022737"/>
    </source>
</evidence>
<feature type="domain" description="Myb-like" evidence="7">
    <location>
        <begin position="120"/>
        <end position="170"/>
    </location>
</feature>
<dbReference type="GO" id="GO:0000978">
    <property type="term" value="F:RNA polymerase II cis-regulatory region sequence-specific DNA binding"/>
    <property type="evidence" value="ECO:0007669"/>
    <property type="project" value="TreeGrafter"/>
</dbReference>
<dbReference type="VEuPathDB" id="TrichDB:TRFO_26560"/>
<sequence length="318" mass="36792">MNYSMSLYPSMQMPHIPQMSHLQQMQVIHQMHQVPLQSFNTFHNVYSPLNTSLPSSLNPPSYSELSANSKHSKHKFTPEEDERLTMIVTKCGESNWKRIAEQMGTRNCRQCRERWKNYLSPSVCKDPWTAQEDELLQEKYKEYGSQWSLIAKFFPSRTDVNLKNRWVVLTNHTVQEKRVRRKAGNKVNSSININEEEEDFDDSFSVDDSCFNAHLEIANDESSETSLVVCDSSATTSPMTPSMSEMTSELNQISKTHSQSEEVILRNSTKDMADSPPESNIDVKDEFDDQFFHMELSVYNDEDVSNLFGNDDYELFSF</sequence>
<evidence type="ECO:0000313" key="9">
    <source>
        <dbReference type="EMBL" id="OHT05614.1"/>
    </source>
</evidence>
<keyword evidence="3" id="KW-0238">DNA-binding</keyword>
<dbReference type="PROSITE" id="PS50090">
    <property type="entry name" value="MYB_LIKE"/>
    <property type="match status" value="2"/>
</dbReference>
<evidence type="ECO:0000256" key="2">
    <source>
        <dbReference type="ARBA" id="ARBA00023015"/>
    </source>
</evidence>
<dbReference type="Pfam" id="PF13921">
    <property type="entry name" value="Myb_DNA-bind_6"/>
    <property type="match status" value="1"/>
</dbReference>
<evidence type="ECO:0000259" key="7">
    <source>
        <dbReference type="PROSITE" id="PS50090"/>
    </source>
</evidence>
<name>A0A1J4K7D8_9EUKA</name>
<keyword evidence="4" id="KW-0804">Transcription</keyword>
<reference evidence="9" key="1">
    <citation type="submission" date="2016-10" db="EMBL/GenBank/DDBJ databases">
        <authorList>
            <person name="Benchimol M."/>
            <person name="Almeida L.G."/>
            <person name="Vasconcelos A.T."/>
            <person name="Perreira-Neves A."/>
            <person name="Rosa I.A."/>
            <person name="Tasca T."/>
            <person name="Bogo M.R."/>
            <person name="de Souza W."/>
        </authorList>
    </citation>
    <scope>NUCLEOTIDE SEQUENCE [LARGE SCALE GENOMIC DNA]</scope>
    <source>
        <strain evidence="9">K</strain>
    </source>
</reference>
<evidence type="ECO:0000256" key="6">
    <source>
        <dbReference type="SAM" id="MobiDB-lite"/>
    </source>
</evidence>
<dbReference type="GO" id="GO:0042796">
    <property type="term" value="P:snRNA transcription by RNA polymerase III"/>
    <property type="evidence" value="ECO:0007669"/>
    <property type="project" value="TreeGrafter"/>
</dbReference>
<keyword evidence="5" id="KW-0539">Nucleus</keyword>
<evidence type="ECO:0000313" key="10">
    <source>
        <dbReference type="Proteomes" id="UP000179807"/>
    </source>
</evidence>
<dbReference type="GO" id="GO:0042795">
    <property type="term" value="P:snRNA transcription by RNA polymerase II"/>
    <property type="evidence" value="ECO:0007669"/>
    <property type="project" value="TreeGrafter"/>
</dbReference>
<evidence type="ECO:0000256" key="3">
    <source>
        <dbReference type="ARBA" id="ARBA00023125"/>
    </source>
</evidence>
<dbReference type="PANTHER" id="PTHR46621:SF1">
    <property type="entry name" value="SNRNA-ACTIVATING PROTEIN COMPLEX SUBUNIT 4"/>
    <property type="match status" value="1"/>
</dbReference>
<dbReference type="PROSITE" id="PS51294">
    <property type="entry name" value="HTH_MYB"/>
    <property type="match status" value="2"/>
</dbReference>
<evidence type="ECO:0008006" key="11">
    <source>
        <dbReference type="Google" id="ProtNLM"/>
    </source>
</evidence>
<keyword evidence="1" id="KW-0677">Repeat</keyword>
<dbReference type="GO" id="GO:0001006">
    <property type="term" value="F:RNA polymerase III type 3 promoter sequence-specific DNA binding"/>
    <property type="evidence" value="ECO:0007669"/>
    <property type="project" value="TreeGrafter"/>
</dbReference>
<evidence type="ECO:0000256" key="4">
    <source>
        <dbReference type="ARBA" id="ARBA00023163"/>
    </source>
</evidence>
<dbReference type="InterPro" id="IPR009057">
    <property type="entry name" value="Homeodomain-like_sf"/>
</dbReference>
<evidence type="ECO:0000256" key="5">
    <source>
        <dbReference type="ARBA" id="ARBA00023242"/>
    </source>
</evidence>
<dbReference type="InterPro" id="IPR001005">
    <property type="entry name" value="SANT/Myb"/>
</dbReference>
<organism evidence="9 10">
    <name type="scientific">Tritrichomonas foetus</name>
    <dbReference type="NCBI Taxonomy" id="1144522"/>
    <lineage>
        <taxon>Eukaryota</taxon>
        <taxon>Metamonada</taxon>
        <taxon>Parabasalia</taxon>
        <taxon>Tritrichomonadida</taxon>
        <taxon>Tritrichomonadidae</taxon>
        <taxon>Tritrichomonas</taxon>
    </lineage>
</organism>
<dbReference type="SUPFAM" id="SSF46689">
    <property type="entry name" value="Homeodomain-like"/>
    <property type="match status" value="1"/>
</dbReference>
<proteinExistence type="predicted"/>
<dbReference type="RefSeq" id="XP_068358750.1">
    <property type="nucleotide sequence ID" value="XM_068505017.1"/>
</dbReference>
<feature type="domain" description="HTH myb-type" evidence="8">
    <location>
        <begin position="68"/>
        <end position="123"/>
    </location>
</feature>
<dbReference type="OrthoDB" id="608866at2759"/>
<dbReference type="CDD" id="cd00167">
    <property type="entry name" value="SANT"/>
    <property type="match status" value="2"/>
</dbReference>
<dbReference type="InterPro" id="IPR051575">
    <property type="entry name" value="Myb-like_DNA-bd"/>
</dbReference>
<evidence type="ECO:0000259" key="8">
    <source>
        <dbReference type="PROSITE" id="PS51294"/>
    </source>
</evidence>
<protein>
    <recommendedName>
        <fullName evidence="11">Myb-like DNA-binding domain containing protein</fullName>
    </recommendedName>
</protein>
<gene>
    <name evidence="9" type="ORF">TRFO_26560</name>
</gene>
<dbReference type="EMBL" id="MLAK01000751">
    <property type="protein sequence ID" value="OHT05614.1"/>
    <property type="molecule type" value="Genomic_DNA"/>
</dbReference>
<accession>A0A1J4K7D8</accession>